<feature type="transmembrane region" description="Helical" evidence="1">
    <location>
        <begin position="7"/>
        <end position="25"/>
    </location>
</feature>
<feature type="transmembrane region" description="Helical" evidence="1">
    <location>
        <begin position="316"/>
        <end position="335"/>
    </location>
</feature>
<feature type="transmembrane region" description="Helical" evidence="1">
    <location>
        <begin position="210"/>
        <end position="235"/>
    </location>
</feature>
<name>A0A939BQI8_9BACL</name>
<keyword evidence="1" id="KW-1133">Transmembrane helix</keyword>
<gene>
    <name evidence="2" type="ORF">JOD01_000143</name>
</gene>
<dbReference type="EMBL" id="JAFBEB010000001">
    <property type="protein sequence ID" value="MBM7588557.1"/>
    <property type="molecule type" value="Genomic_DNA"/>
</dbReference>
<evidence type="ECO:0000313" key="2">
    <source>
        <dbReference type="EMBL" id="MBM7588557.1"/>
    </source>
</evidence>
<dbReference type="RefSeq" id="WP_204516307.1">
    <property type="nucleotide sequence ID" value="NZ_BAABIN010000009.1"/>
</dbReference>
<dbReference type="InterPro" id="IPR038728">
    <property type="entry name" value="YkvI-like"/>
</dbReference>
<evidence type="ECO:0000256" key="1">
    <source>
        <dbReference type="SAM" id="Phobius"/>
    </source>
</evidence>
<protein>
    <submittedName>
        <fullName evidence="2">Membrane protein YkvI</fullName>
    </submittedName>
</protein>
<dbReference type="PANTHER" id="PTHR37814:SF1">
    <property type="entry name" value="MEMBRANE PROTEIN"/>
    <property type="match status" value="1"/>
</dbReference>
<proteinExistence type="predicted"/>
<dbReference type="AlphaFoldDB" id="A0A939BQI8"/>
<reference evidence="2" key="1">
    <citation type="submission" date="2021-01" db="EMBL/GenBank/DDBJ databases">
        <title>Genomic Encyclopedia of Type Strains, Phase IV (KMG-IV): sequencing the most valuable type-strain genomes for metagenomic binning, comparative biology and taxonomic classification.</title>
        <authorList>
            <person name="Goeker M."/>
        </authorList>
    </citation>
    <scope>NUCLEOTIDE SEQUENCE</scope>
    <source>
        <strain evidence="2">DSM 25523</strain>
    </source>
</reference>
<feature type="transmembrane region" description="Helical" evidence="1">
    <location>
        <begin position="79"/>
        <end position="105"/>
    </location>
</feature>
<organism evidence="2 3">
    <name type="scientific">Brevibacillus fulvus</name>
    <dbReference type="NCBI Taxonomy" id="1125967"/>
    <lineage>
        <taxon>Bacteria</taxon>
        <taxon>Bacillati</taxon>
        <taxon>Bacillota</taxon>
        <taxon>Bacilli</taxon>
        <taxon>Bacillales</taxon>
        <taxon>Paenibacillaceae</taxon>
        <taxon>Brevibacillus</taxon>
    </lineage>
</organism>
<dbReference type="PANTHER" id="PTHR37814">
    <property type="entry name" value="CONSERVED MEMBRANE PROTEIN"/>
    <property type="match status" value="1"/>
</dbReference>
<evidence type="ECO:0000313" key="3">
    <source>
        <dbReference type="Proteomes" id="UP000717624"/>
    </source>
</evidence>
<comment type="caution">
    <text evidence="2">The sequence shown here is derived from an EMBL/GenBank/DDBJ whole genome shotgun (WGS) entry which is preliminary data.</text>
</comment>
<sequence length="338" mass="38032">MQQTAAWRFAMLYVASALGGMYLYGYEWLRFFTYFGSWGTVGLFLSIAALYTLAYVLIKYCREQQIDSLAELCARLTGASLGTVFPWLLYVGLLAYCGTVLGQYAKLLPNFTTSLFFLFLLLPCVLSFWFIEQIAARFVWLILVCWGCFVCLMISTIASQGHVPVPVLTYQLNTQWLWHALFYLGLHFILLLTLSIPLARRSESFFNIRVGLLSAGALHLATALLGHLALLSYWHDLNGSPVPFYELFSKWGTSYALFYGLLSLGQTIVTISCCLYGMAVPLSEKFELRQSSLLVVMLTLTVAAGMLSLQSPSFGSIVQAVITYAGFALLFLFYWKRR</sequence>
<keyword evidence="1" id="KW-0472">Membrane</keyword>
<feature type="transmembrane region" description="Helical" evidence="1">
    <location>
        <begin position="291"/>
        <end position="310"/>
    </location>
</feature>
<feature type="transmembrane region" description="Helical" evidence="1">
    <location>
        <begin position="111"/>
        <end position="131"/>
    </location>
</feature>
<keyword evidence="1" id="KW-0812">Transmembrane</keyword>
<dbReference type="Proteomes" id="UP000717624">
    <property type="component" value="Unassembled WGS sequence"/>
</dbReference>
<feature type="transmembrane region" description="Helical" evidence="1">
    <location>
        <begin position="255"/>
        <end position="279"/>
    </location>
</feature>
<accession>A0A939BQI8</accession>
<feature type="transmembrane region" description="Helical" evidence="1">
    <location>
        <begin position="31"/>
        <end position="58"/>
    </location>
</feature>
<feature type="transmembrane region" description="Helical" evidence="1">
    <location>
        <begin position="138"/>
        <end position="158"/>
    </location>
</feature>
<feature type="transmembrane region" description="Helical" evidence="1">
    <location>
        <begin position="178"/>
        <end position="198"/>
    </location>
</feature>
<keyword evidence="3" id="KW-1185">Reference proteome</keyword>